<dbReference type="InterPro" id="IPR045187">
    <property type="entry name" value="CcO_II"/>
</dbReference>
<organism evidence="16 17">
    <name type="scientific">Limoniibacter endophyticus</name>
    <dbReference type="NCBI Taxonomy" id="1565040"/>
    <lineage>
        <taxon>Bacteria</taxon>
        <taxon>Pseudomonadati</taxon>
        <taxon>Pseudomonadota</taxon>
        <taxon>Alphaproteobacteria</taxon>
        <taxon>Hyphomicrobiales</taxon>
        <taxon>Bartonellaceae</taxon>
        <taxon>Limoniibacter</taxon>
    </lineage>
</organism>
<evidence type="ECO:0000256" key="14">
    <source>
        <dbReference type="SAM" id="Phobius"/>
    </source>
</evidence>
<dbReference type="EMBL" id="BMZO01000006">
    <property type="protein sequence ID" value="GHC72448.1"/>
    <property type="molecule type" value="Genomic_DNA"/>
</dbReference>
<keyword evidence="3" id="KW-0813">Transport</keyword>
<comment type="caution">
    <text evidence="16">The sequence shown here is derived from an EMBL/GenBank/DDBJ whole genome shotgun (WGS) entry which is preliminary data.</text>
</comment>
<evidence type="ECO:0000256" key="10">
    <source>
        <dbReference type="ARBA" id="ARBA00023136"/>
    </source>
</evidence>
<keyword evidence="6" id="KW-0479">Metal-binding</keyword>
<protein>
    <recommendedName>
        <fullName evidence="12">Cytochrome aa3 subunit 2</fullName>
    </recommendedName>
</protein>
<evidence type="ECO:0000256" key="12">
    <source>
        <dbReference type="ARBA" id="ARBA00031399"/>
    </source>
</evidence>
<gene>
    <name evidence="16" type="primary">qoxB</name>
    <name evidence="16" type="ORF">GCM10010136_20160</name>
</gene>
<dbReference type="Pfam" id="PF00116">
    <property type="entry name" value="COX2"/>
    <property type="match status" value="1"/>
</dbReference>
<dbReference type="Gene3D" id="2.60.40.420">
    <property type="entry name" value="Cupredoxins - blue copper proteins"/>
    <property type="match status" value="1"/>
</dbReference>
<feature type="transmembrane region" description="Helical" evidence="14">
    <location>
        <begin position="6"/>
        <end position="24"/>
    </location>
</feature>
<dbReference type="InterPro" id="IPR034236">
    <property type="entry name" value="CuRO_CcO_Caa3_II"/>
</dbReference>
<evidence type="ECO:0000256" key="11">
    <source>
        <dbReference type="ARBA" id="ARBA00024688"/>
    </source>
</evidence>
<evidence type="ECO:0000256" key="4">
    <source>
        <dbReference type="ARBA" id="ARBA00022660"/>
    </source>
</evidence>
<evidence type="ECO:0000256" key="2">
    <source>
        <dbReference type="ARBA" id="ARBA00007866"/>
    </source>
</evidence>
<keyword evidence="10 14" id="KW-0472">Membrane</keyword>
<evidence type="ECO:0000256" key="6">
    <source>
        <dbReference type="ARBA" id="ARBA00022723"/>
    </source>
</evidence>
<name>A0A8J3DJ45_9HYPH</name>
<dbReference type="GO" id="GO:0042773">
    <property type="term" value="P:ATP synthesis coupled electron transport"/>
    <property type="evidence" value="ECO:0007669"/>
    <property type="project" value="TreeGrafter"/>
</dbReference>
<dbReference type="GO" id="GO:0016020">
    <property type="term" value="C:membrane"/>
    <property type="evidence" value="ECO:0007669"/>
    <property type="project" value="UniProtKB-SubCell"/>
</dbReference>
<evidence type="ECO:0000256" key="5">
    <source>
        <dbReference type="ARBA" id="ARBA00022692"/>
    </source>
</evidence>
<keyword evidence="9" id="KW-0186">Copper</keyword>
<feature type="transmembrane region" description="Helical" evidence="14">
    <location>
        <begin position="36"/>
        <end position="56"/>
    </location>
</feature>
<dbReference type="InterPro" id="IPR001505">
    <property type="entry name" value="Copper_CuA"/>
</dbReference>
<reference evidence="16" key="1">
    <citation type="journal article" date="2014" name="Int. J. Syst. Evol. Microbiol.">
        <title>Complete genome sequence of Corynebacterium casei LMG S-19264T (=DSM 44701T), isolated from a smear-ripened cheese.</title>
        <authorList>
            <consortium name="US DOE Joint Genome Institute (JGI-PGF)"/>
            <person name="Walter F."/>
            <person name="Albersmeier A."/>
            <person name="Kalinowski J."/>
            <person name="Ruckert C."/>
        </authorList>
    </citation>
    <scope>NUCLEOTIDE SEQUENCE</scope>
    <source>
        <strain evidence="16">KCTC 42097</strain>
    </source>
</reference>
<comment type="function">
    <text evidence="11">Subunits I and II form the functional core of the enzyme complex. Electrons originating in cytochrome c are transferred via heme a and Cu(A) to the binuclear center formed by heme a3 and Cu(B).</text>
</comment>
<evidence type="ECO:0000256" key="9">
    <source>
        <dbReference type="ARBA" id="ARBA00023008"/>
    </source>
</evidence>
<dbReference type="PANTHER" id="PTHR22888">
    <property type="entry name" value="CYTOCHROME C OXIDASE, SUBUNIT II"/>
    <property type="match status" value="1"/>
</dbReference>
<keyword evidence="17" id="KW-1185">Reference proteome</keyword>
<comment type="subcellular location">
    <subcellularLocation>
        <location evidence="1">Membrane</location>
        <topology evidence="1">Multi-pass membrane protein</topology>
    </subcellularLocation>
</comment>
<dbReference type="PROSITE" id="PS00078">
    <property type="entry name" value="COX2"/>
    <property type="match status" value="1"/>
</dbReference>
<sequence>MLAGSVFLFLLVMTLFFVVTRKGAMMKRVSARSWIIGGGLVLPLPILIALTGYALYQGERLIGTHDDRTPMRIEARGRMWTWDFHYPDLPGISATANVLHIPAGQPIEILLTSSDVIHSFWVPRLGGKIDAIPGHVTRLRIEAGRPGSYGGVCAEYCGAGHAGMDFRVIAHDAEEFERIMSGNIR</sequence>
<evidence type="ECO:0000256" key="7">
    <source>
        <dbReference type="ARBA" id="ARBA00022982"/>
    </source>
</evidence>
<dbReference type="NCBIfam" id="TIGR02866">
    <property type="entry name" value="CoxB"/>
    <property type="match status" value="1"/>
</dbReference>
<comment type="catalytic activity">
    <reaction evidence="13">
        <text>4 Fe(II)-[cytochrome c] + O2 + 8 H(+)(in) = 4 Fe(III)-[cytochrome c] + 2 H2O + 4 H(+)(out)</text>
        <dbReference type="Rhea" id="RHEA:11436"/>
        <dbReference type="Rhea" id="RHEA-COMP:10350"/>
        <dbReference type="Rhea" id="RHEA-COMP:14399"/>
        <dbReference type="ChEBI" id="CHEBI:15377"/>
        <dbReference type="ChEBI" id="CHEBI:15378"/>
        <dbReference type="ChEBI" id="CHEBI:15379"/>
        <dbReference type="ChEBI" id="CHEBI:29033"/>
        <dbReference type="ChEBI" id="CHEBI:29034"/>
        <dbReference type="EC" id="7.1.1.9"/>
    </reaction>
</comment>
<dbReference type="GO" id="GO:0016491">
    <property type="term" value="F:oxidoreductase activity"/>
    <property type="evidence" value="ECO:0007669"/>
    <property type="project" value="InterPro"/>
</dbReference>
<evidence type="ECO:0000313" key="17">
    <source>
        <dbReference type="Proteomes" id="UP000641137"/>
    </source>
</evidence>
<dbReference type="Proteomes" id="UP000641137">
    <property type="component" value="Unassembled WGS sequence"/>
</dbReference>
<keyword evidence="5 14" id="KW-0812">Transmembrane</keyword>
<evidence type="ECO:0000256" key="8">
    <source>
        <dbReference type="ARBA" id="ARBA00022989"/>
    </source>
</evidence>
<dbReference type="AlphaFoldDB" id="A0A8J3DJ45"/>
<evidence type="ECO:0000256" key="1">
    <source>
        <dbReference type="ARBA" id="ARBA00004141"/>
    </source>
</evidence>
<dbReference type="GO" id="GO:0005507">
    <property type="term" value="F:copper ion binding"/>
    <property type="evidence" value="ECO:0007669"/>
    <property type="project" value="InterPro"/>
</dbReference>
<dbReference type="GO" id="GO:0004129">
    <property type="term" value="F:cytochrome-c oxidase activity"/>
    <property type="evidence" value="ECO:0007669"/>
    <property type="project" value="UniProtKB-EC"/>
</dbReference>
<dbReference type="CDD" id="cd04213">
    <property type="entry name" value="CuRO_CcO_Caa3_II"/>
    <property type="match status" value="1"/>
</dbReference>
<evidence type="ECO:0000313" key="16">
    <source>
        <dbReference type="EMBL" id="GHC72448.1"/>
    </source>
</evidence>
<accession>A0A8J3DJ45</accession>
<comment type="similarity">
    <text evidence="2">Belongs to the cytochrome c oxidase subunit 2 family.</text>
</comment>
<evidence type="ECO:0000256" key="13">
    <source>
        <dbReference type="ARBA" id="ARBA00047816"/>
    </source>
</evidence>
<dbReference type="PANTHER" id="PTHR22888:SF9">
    <property type="entry name" value="CYTOCHROME C OXIDASE SUBUNIT 2"/>
    <property type="match status" value="1"/>
</dbReference>
<keyword evidence="4" id="KW-0679">Respiratory chain</keyword>
<keyword evidence="8 14" id="KW-1133">Transmembrane helix</keyword>
<dbReference type="PROSITE" id="PS50857">
    <property type="entry name" value="COX2_CUA"/>
    <property type="match status" value="1"/>
</dbReference>
<reference evidence="16" key="2">
    <citation type="submission" date="2020-09" db="EMBL/GenBank/DDBJ databases">
        <authorList>
            <person name="Sun Q."/>
            <person name="Kim S."/>
        </authorList>
    </citation>
    <scope>NUCLEOTIDE SEQUENCE</scope>
    <source>
        <strain evidence="16">KCTC 42097</strain>
    </source>
</reference>
<dbReference type="SUPFAM" id="SSF49503">
    <property type="entry name" value="Cupredoxins"/>
    <property type="match status" value="1"/>
</dbReference>
<proteinExistence type="inferred from homology"/>
<dbReference type="InterPro" id="IPR002429">
    <property type="entry name" value="CcO_II-like_C"/>
</dbReference>
<feature type="domain" description="Cytochrome oxidase subunit II copper A binding" evidence="15">
    <location>
        <begin position="68"/>
        <end position="182"/>
    </location>
</feature>
<dbReference type="InterPro" id="IPR008972">
    <property type="entry name" value="Cupredoxin"/>
</dbReference>
<keyword evidence="7" id="KW-0249">Electron transport</keyword>
<dbReference type="InterPro" id="IPR014222">
    <property type="entry name" value="Cyt_c_oxidase_su2"/>
</dbReference>
<evidence type="ECO:0000259" key="15">
    <source>
        <dbReference type="PROSITE" id="PS50857"/>
    </source>
</evidence>
<evidence type="ECO:0000256" key="3">
    <source>
        <dbReference type="ARBA" id="ARBA00022448"/>
    </source>
</evidence>